<feature type="region of interest" description="Disordered" evidence="8">
    <location>
        <begin position="102"/>
        <end position="149"/>
    </location>
</feature>
<dbReference type="GO" id="GO:0005770">
    <property type="term" value="C:late endosome"/>
    <property type="evidence" value="ECO:0007669"/>
    <property type="project" value="UniProtKB-SubCell"/>
</dbReference>
<feature type="compositionally biased region" description="Low complexity" evidence="8">
    <location>
        <begin position="102"/>
        <end position="117"/>
    </location>
</feature>
<proteinExistence type="inferred from homology"/>
<feature type="compositionally biased region" description="Basic residues" evidence="8">
    <location>
        <begin position="118"/>
        <end position="130"/>
    </location>
</feature>
<comment type="subcellular location">
    <subcellularLocation>
        <location evidence="2">Cytoplasm</location>
    </subcellularLocation>
    <subcellularLocation>
        <location evidence="3">Late endosome</location>
    </subcellularLocation>
    <subcellularLocation>
        <location evidence="1">Recycling endosome</location>
    </subcellularLocation>
</comment>
<dbReference type="InterPro" id="IPR014772">
    <property type="entry name" value="Munc13_dom-2"/>
</dbReference>
<dbReference type="InterPro" id="IPR010439">
    <property type="entry name" value="MUN_dom"/>
</dbReference>
<dbReference type="Gene3D" id="1.10.357.50">
    <property type="match status" value="1"/>
</dbReference>
<dbReference type="InterPro" id="IPR014770">
    <property type="entry name" value="Munc13_1"/>
</dbReference>
<dbReference type="PROSITE" id="PS51258">
    <property type="entry name" value="MHD1"/>
    <property type="match status" value="1"/>
</dbReference>
<dbReference type="PANTHER" id="PTHR45999">
    <property type="entry name" value="UNC-13-4A, ISOFORM B"/>
    <property type="match status" value="1"/>
</dbReference>
<evidence type="ECO:0000256" key="2">
    <source>
        <dbReference type="ARBA" id="ARBA00004496"/>
    </source>
</evidence>
<dbReference type="Pfam" id="PF06292">
    <property type="entry name" value="MUN"/>
    <property type="match status" value="1"/>
</dbReference>
<dbReference type="Proteomes" id="UP000245119">
    <property type="component" value="Linkage Group LG4"/>
</dbReference>
<dbReference type="GO" id="GO:0099503">
    <property type="term" value="C:secretory vesicle"/>
    <property type="evidence" value="ECO:0007669"/>
    <property type="project" value="TreeGrafter"/>
</dbReference>
<dbReference type="Gene3D" id="2.60.40.150">
    <property type="entry name" value="C2 domain"/>
    <property type="match status" value="2"/>
</dbReference>
<keyword evidence="13" id="KW-1185">Reference proteome</keyword>
<dbReference type="InterPro" id="IPR000008">
    <property type="entry name" value="C2_dom"/>
</dbReference>
<accession>A0A2T7PDM4</accession>
<dbReference type="PROSITE" id="PS51259">
    <property type="entry name" value="MHD2"/>
    <property type="match status" value="1"/>
</dbReference>
<sequence>MLRSQENENLYRGILRSLLHPLGASDTQTGLRPGDLIDHVRQVFDIDQEDHEYFIRDEIQNKPRRVQANVTVLEARDLKVMPGKEDSSPYCLLTMVQPVLKGLKNSSPKGSPKNSPKNSRKGSPKVKRSPPRSPSFDAGDVLRSQPAKSCRDPKWHEHFQLDVEDPLVDEINLCICHHDDSTTFGESSSRSQSEKTGALKGFFRNILQTTDSDHLIPGCIGRVILPVKEVPSHGFDGWVNVYPVPACSRAKPVGQCHLHVTLSLKQDSPSGCTFTAEDYHLAALLCFKQTILHLKDCESQELVLSPKSRRILDIFAVLNGISRLSQRLMELTVLLEMAGRQTSIVTNNVLHKGLEDLQMTWVSQHICCQGCKQKMPLTDTEICLYRQACRRYVAFVLQQVDSLPPLFPSSTDGFAAFKQRFSIACHLLELDLWDTDTSPQRDLSDALLAKLQADIGKWMEVHLKTLETHDLVKDAIIPEAEALVGVITTLTSHCTPLGVVQQCFSDLGVNYYRTFTNNYLLLLQVAKVVRELMMGMDKYQLRYHGFPVNIERSSRLSLSLFFAVRNFYHTVRDNLADRDLFRLTIGQFQGWFLESLVFWLRTFKTECMSRMERALEIDKDMVVVTSLVKFSNSSVDVLSCFSKITEEWRMIDFQDADSAAMGVTKITDLICDGARMYAEKVHSILERNCYYDQDHGQFDVTDRLCITLNNIEHVRQYLNELPQLLKWAAVSAHLCTRHESERVGRQALITLRRLVNTAHADILMKSSLLLREIAEKMKADLQRYMDEFLLKHPEKRSATDDVIGYLDTNLETLHARLSATIYPNMIQELWGVVLGIFDTTMLSGKKPEYYDHMKMHLKTVAAFFISCGLDEEKETNPLVTDLRSRVDLNCLSSEQLVLEYYNSLANSMGTPLEYLGHLALKMAYWFPHSRQETSMTLNVVIAVINGNDLPGLDRSGLSDPYVSVSLQPRCLFSHKPQKTKVVGQTVQPVFNTIFQFPNVPKEYLAIQGAVLLLSVFDYDRFREDDFAGEVVLHLSNIPRISMDKGVDSVPVVMMPLKRPADDARGPLEVIRDRAEWDPLCKSFLQERSKFMDKRKKCSFDGWSLRSIFNTLSHSLSWFRRGVSSKT</sequence>
<reference evidence="12 13" key="1">
    <citation type="submission" date="2018-04" db="EMBL/GenBank/DDBJ databases">
        <title>The genome of golden apple snail Pomacea canaliculata provides insight into stress tolerance and invasive adaptation.</title>
        <authorList>
            <person name="Liu C."/>
            <person name="Liu B."/>
            <person name="Ren Y."/>
            <person name="Zhang Y."/>
            <person name="Wang H."/>
            <person name="Li S."/>
            <person name="Jiang F."/>
            <person name="Yin L."/>
            <person name="Zhang G."/>
            <person name="Qian W."/>
            <person name="Fan W."/>
        </authorList>
    </citation>
    <scope>NUCLEOTIDE SEQUENCE [LARGE SCALE GENOMIC DNA]</scope>
    <source>
        <strain evidence="12">SZHN2017</strain>
        <tissue evidence="12">Muscle</tissue>
    </source>
</reference>
<evidence type="ECO:0000259" key="11">
    <source>
        <dbReference type="PROSITE" id="PS51259"/>
    </source>
</evidence>
<evidence type="ECO:0000313" key="13">
    <source>
        <dbReference type="Proteomes" id="UP000245119"/>
    </source>
</evidence>
<keyword evidence="5" id="KW-0268">Exocytosis</keyword>
<evidence type="ECO:0000256" key="4">
    <source>
        <dbReference type="ARBA" id="ARBA00005823"/>
    </source>
</evidence>
<name>A0A2T7PDM4_POMCA</name>
<feature type="domain" description="C2" evidence="9">
    <location>
        <begin position="47"/>
        <end position="216"/>
    </location>
</feature>
<dbReference type="PROSITE" id="PS50004">
    <property type="entry name" value="C2"/>
    <property type="match status" value="2"/>
</dbReference>
<dbReference type="InterPro" id="IPR035892">
    <property type="entry name" value="C2_domain_sf"/>
</dbReference>
<dbReference type="GO" id="GO:0006887">
    <property type="term" value="P:exocytosis"/>
    <property type="evidence" value="ECO:0007669"/>
    <property type="project" value="UniProtKB-KW"/>
</dbReference>
<feature type="domain" description="MHD2" evidence="11">
    <location>
        <begin position="796"/>
        <end position="900"/>
    </location>
</feature>
<dbReference type="AlphaFoldDB" id="A0A2T7PDM4"/>
<comment type="similarity">
    <text evidence="4">Belongs to the unc-13 family.</text>
</comment>
<evidence type="ECO:0008006" key="14">
    <source>
        <dbReference type="Google" id="ProtNLM"/>
    </source>
</evidence>
<organism evidence="12 13">
    <name type="scientific">Pomacea canaliculata</name>
    <name type="common">Golden apple snail</name>
    <dbReference type="NCBI Taxonomy" id="400727"/>
    <lineage>
        <taxon>Eukaryota</taxon>
        <taxon>Metazoa</taxon>
        <taxon>Spiralia</taxon>
        <taxon>Lophotrochozoa</taxon>
        <taxon>Mollusca</taxon>
        <taxon>Gastropoda</taxon>
        <taxon>Caenogastropoda</taxon>
        <taxon>Architaenioglossa</taxon>
        <taxon>Ampullarioidea</taxon>
        <taxon>Ampullariidae</taxon>
        <taxon>Pomacea</taxon>
    </lineage>
</organism>
<dbReference type="Pfam" id="PF00168">
    <property type="entry name" value="C2"/>
    <property type="match status" value="2"/>
</dbReference>
<dbReference type="SMART" id="SM00239">
    <property type="entry name" value="C2"/>
    <property type="match status" value="2"/>
</dbReference>
<dbReference type="OrthoDB" id="7976202at2759"/>
<gene>
    <name evidence="12" type="ORF">C0Q70_06921</name>
</gene>
<evidence type="ECO:0000259" key="9">
    <source>
        <dbReference type="PROSITE" id="PS50004"/>
    </source>
</evidence>
<dbReference type="EMBL" id="PZQS01000004">
    <property type="protein sequence ID" value="PVD31509.1"/>
    <property type="molecule type" value="Genomic_DNA"/>
</dbReference>
<evidence type="ECO:0000256" key="6">
    <source>
        <dbReference type="ARBA" id="ARBA00022490"/>
    </source>
</evidence>
<dbReference type="STRING" id="400727.A0A2T7PDM4"/>
<keyword evidence="6" id="KW-0963">Cytoplasm</keyword>
<feature type="domain" description="MHD1" evidence="10">
    <location>
        <begin position="558"/>
        <end position="681"/>
    </location>
</feature>
<keyword evidence="7" id="KW-0967">Endosome</keyword>
<evidence type="ECO:0000256" key="7">
    <source>
        <dbReference type="ARBA" id="ARBA00022753"/>
    </source>
</evidence>
<evidence type="ECO:0000256" key="1">
    <source>
        <dbReference type="ARBA" id="ARBA00004172"/>
    </source>
</evidence>
<dbReference type="PROSITE" id="PS50007">
    <property type="entry name" value="PIPLC_X_DOMAIN"/>
    <property type="match status" value="1"/>
</dbReference>
<dbReference type="InterPro" id="IPR052095">
    <property type="entry name" value="UNC-13_domain"/>
</dbReference>
<dbReference type="SUPFAM" id="SSF49562">
    <property type="entry name" value="C2 domain (Calcium/lipid-binding domain, CaLB)"/>
    <property type="match status" value="2"/>
</dbReference>
<comment type="caution">
    <text evidence="12">The sequence shown here is derived from an EMBL/GenBank/DDBJ whole genome shotgun (WGS) entry which is preliminary data.</text>
</comment>
<evidence type="ECO:0000256" key="5">
    <source>
        <dbReference type="ARBA" id="ARBA00022483"/>
    </source>
</evidence>
<evidence type="ECO:0000256" key="8">
    <source>
        <dbReference type="SAM" id="MobiDB-lite"/>
    </source>
</evidence>
<evidence type="ECO:0000256" key="3">
    <source>
        <dbReference type="ARBA" id="ARBA00004603"/>
    </source>
</evidence>
<protein>
    <recommendedName>
        <fullName evidence="14">C2 domain-containing protein</fullName>
    </recommendedName>
</protein>
<dbReference type="PANTHER" id="PTHR45999:SF4">
    <property type="entry name" value="UNC-13-4A, ISOFORM B"/>
    <property type="match status" value="1"/>
</dbReference>
<feature type="domain" description="C2" evidence="9">
    <location>
        <begin position="920"/>
        <end position="1047"/>
    </location>
</feature>
<evidence type="ECO:0000259" key="10">
    <source>
        <dbReference type="PROSITE" id="PS51258"/>
    </source>
</evidence>
<evidence type="ECO:0000313" key="12">
    <source>
        <dbReference type="EMBL" id="PVD31509.1"/>
    </source>
</evidence>